<accession>A0A1H6UUZ9</accession>
<organism evidence="2 3">
    <name type="scientific">Propionispira arboris</name>
    <dbReference type="NCBI Taxonomy" id="84035"/>
    <lineage>
        <taxon>Bacteria</taxon>
        <taxon>Bacillati</taxon>
        <taxon>Bacillota</taxon>
        <taxon>Negativicutes</taxon>
        <taxon>Selenomonadales</taxon>
        <taxon>Selenomonadaceae</taxon>
        <taxon>Propionispira</taxon>
    </lineage>
</organism>
<evidence type="ECO:0000259" key="1">
    <source>
        <dbReference type="Pfam" id="PF06445"/>
    </source>
</evidence>
<dbReference type="Gene3D" id="3.20.80.10">
    <property type="entry name" value="Regulatory factor, effector binding domain"/>
    <property type="match status" value="1"/>
</dbReference>
<dbReference type="AlphaFoldDB" id="A0A1H6UUZ9"/>
<dbReference type="InterPro" id="IPR011256">
    <property type="entry name" value="Reg_factor_effector_dom_sf"/>
</dbReference>
<dbReference type="Proteomes" id="UP000199662">
    <property type="component" value="Unassembled WGS sequence"/>
</dbReference>
<evidence type="ECO:0000313" key="2">
    <source>
        <dbReference type="EMBL" id="SEI96253.1"/>
    </source>
</evidence>
<keyword evidence="3" id="KW-1185">Reference proteome</keyword>
<reference evidence="3" key="1">
    <citation type="submission" date="2016-10" db="EMBL/GenBank/DDBJ databases">
        <authorList>
            <person name="Varghese N."/>
            <person name="Submissions S."/>
        </authorList>
    </citation>
    <scope>NUCLEOTIDE SEQUENCE [LARGE SCALE GENOMIC DNA]</scope>
    <source>
        <strain evidence="3">DSM 2179</strain>
    </source>
</reference>
<dbReference type="EMBL" id="FNZK01000002">
    <property type="protein sequence ID" value="SEI96253.1"/>
    <property type="molecule type" value="Genomic_DNA"/>
</dbReference>
<sequence length="219" mass="25486">MEKIDYKKVCKELYQPKTKPELVDVPPMCFLQIGGQGDPNDADGEYQRAVEILYTLSYTIKMFPKKGVLPKGYFDYVVPPLEGLWWMKNEQNFDFCKKSELCWIAMIRQPEFVTENLLSVAKQHVEKKKSSLNLSKAWLRNFSEGLSVQCMHMGSFDEESLTIDKMRKYAAANGYVFDLSMERRHHEIYLSDPRKIAECKMKTVLRYPINTLAVLGEFV</sequence>
<dbReference type="PIRSF" id="PIRSF031644">
    <property type="entry name" value="UCP031644"/>
    <property type="match status" value="1"/>
</dbReference>
<feature type="domain" description="GyrI-like small molecule binding" evidence="1">
    <location>
        <begin position="19"/>
        <end position="206"/>
    </location>
</feature>
<dbReference type="STRING" id="84035.SAMN05660742_10289"/>
<dbReference type="InterPro" id="IPR029442">
    <property type="entry name" value="GyrI-like"/>
</dbReference>
<evidence type="ECO:0000313" key="3">
    <source>
        <dbReference type="Proteomes" id="UP000199662"/>
    </source>
</evidence>
<name>A0A1H6UUZ9_9FIRM</name>
<gene>
    <name evidence="2" type="ORF">SAMN05660742_10289</name>
</gene>
<dbReference type="Pfam" id="PF06445">
    <property type="entry name" value="GyrI-like"/>
    <property type="match status" value="1"/>
</dbReference>
<protein>
    <recommendedName>
        <fullName evidence="1">GyrI-like small molecule binding domain-containing protein</fullName>
    </recommendedName>
</protein>
<dbReference type="InterPro" id="IPR008319">
    <property type="entry name" value="GyrI-like_CCH_Lin2189-like"/>
</dbReference>
<proteinExistence type="predicted"/>
<dbReference type="RefSeq" id="WP_091829245.1">
    <property type="nucleotide sequence ID" value="NZ_FNZK01000002.1"/>
</dbReference>